<evidence type="ECO:0000313" key="4">
    <source>
        <dbReference type="EMBL" id="UPT20684.1"/>
    </source>
</evidence>
<dbReference type="SUPFAM" id="SSF49764">
    <property type="entry name" value="HSP20-like chaperones"/>
    <property type="match status" value="1"/>
</dbReference>
<sequence>MALPVVRSSQTPTHWDPFRELSDLHAQMHRWMDAVFDRTAAVGTDHSLWSPPADLSETEDAYTVELELPGVARDDITIDLSGTELVIEGERKEREREGWFRYRTRSVGRFYYAVTLPRGIDPDGVEATLSKGVLTVRVPKSQALKPRRIAITER</sequence>
<dbReference type="EMBL" id="CP051627">
    <property type="protein sequence ID" value="UPT20684.1"/>
    <property type="molecule type" value="Genomic_DNA"/>
</dbReference>
<dbReference type="CDD" id="cd06464">
    <property type="entry name" value="ACD_sHsps-like"/>
    <property type="match status" value="1"/>
</dbReference>
<evidence type="ECO:0000259" key="3">
    <source>
        <dbReference type="PROSITE" id="PS01031"/>
    </source>
</evidence>
<reference evidence="4 5" key="1">
    <citation type="submission" date="2020-04" db="EMBL/GenBank/DDBJ databases">
        <title>Thermobifida alba genome sequencing and assembly.</title>
        <authorList>
            <person name="Luzics S."/>
            <person name="Horvath B."/>
            <person name="Nagy I."/>
            <person name="Toth A."/>
            <person name="Nagy I."/>
            <person name="Kukolya J."/>
        </authorList>
    </citation>
    <scope>NUCLEOTIDE SEQUENCE [LARGE SCALE GENOMIC DNA]</scope>
    <source>
        <strain evidence="4 5">DSM 43795</strain>
    </source>
</reference>
<organism evidence="4 5">
    <name type="scientific">Thermobifida alba</name>
    <name type="common">Thermomonospora alba</name>
    <dbReference type="NCBI Taxonomy" id="53522"/>
    <lineage>
        <taxon>Bacteria</taxon>
        <taxon>Bacillati</taxon>
        <taxon>Actinomycetota</taxon>
        <taxon>Actinomycetes</taxon>
        <taxon>Streptosporangiales</taxon>
        <taxon>Nocardiopsidaceae</taxon>
        <taxon>Thermobifida</taxon>
    </lineage>
</organism>
<protein>
    <submittedName>
        <fullName evidence="4">Hsp20/alpha crystallin family protein</fullName>
    </submittedName>
</protein>
<dbReference type="Proteomes" id="UP000832041">
    <property type="component" value="Chromosome"/>
</dbReference>
<dbReference type="InterPro" id="IPR002068">
    <property type="entry name" value="A-crystallin/Hsp20_dom"/>
</dbReference>
<name>A0ABY4KZN5_THEAE</name>
<dbReference type="PANTHER" id="PTHR11527">
    <property type="entry name" value="HEAT-SHOCK PROTEIN 20 FAMILY MEMBER"/>
    <property type="match status" value="1"/>
</dbReference>
<gene>
    <name evidence="4" type="ORF">FOF52_06665</name>
</gene>
<dbReference type="Gene3D" id="2.60.40.790">
    <property type="match status" value="1"/>
</dbReference>
<evidence type="ECO:0000256" key="2">
    <source>
        <dbReference type="RuleBase" id="RU003616"/>
    </source>
</evidence>
<accession>A0ABY4KZN5</accession>
<comment type="similarity">
    <text evidence="1 2">Belongs to the small heat shock protein (HSP20) family.</text>
</comment>
<keyword evidence="5" id="KW-1185">Reference proteome</keyword>
<dbReference type="InterPro" id="IPR031107">
    <property type="entry name" value="Small_HSP"/>
</dbReference>
<evidence type="ECO:0000313" key="5">
    <source>
        <dbReference type="Proteomes" id="UP000832041"/>
    </source>
</evidence>
<dbReference type="RefSeq" id="WP_248592967.1">
    <property type="nucleotide sequence ID" value="NZ_BAABEB010000012.1"/>
</dbReference>
<dbReference type="Pfam" id="PF00011">
    <property type="entry name" value="HSP20"/>
    <property type="match status" value="1"/>
</dbReference>
<feature type="domain" description="SHSP" evidence="3">
    <location>
        <begin position="44"/>
        <end position="154"/>
    </location>
</feature>
<dbReference type="PROSITE" id="PS01031">
    <property type="entry name" value="SHSP"/>
    <property type="match status" value="1"/>
</dbReference>
<dbReference type="InterPro" id="IPR008978">
    <property type="entry name" value="HSP20-like_chaperone"/>
</dbReference>
<evidence type="ECO:0000256" key="1">
    <source>
        <dbReference type="PROSITE-ProRule" id="PRU00285"/>
    </source>
</evidence>
<proteinExistence type="inferred from homology"/>